<dbReference type="InterPro" id="IPR011009">
    <property type="entry name" value="Kinase-like_dom_sf"/>
</dbReference>
<dbReference type="PROSITE" id="PS50290">
    <property type="entry name" value="PI3_4_KINASE_3"/>
    <property type="match status" value="1"/>
</dbReference>
<dbReference type="GO" id="GO:0005634">
    <property type="term" value="C:nucleus"/>
    <property type="evidence" value="ECO:0007669"/>
    <property type="project" value="TreeGrafter"/>
</dbReference>
<keyword evidence="3" id="KW-0808">Transferase</keyword>
<dbReference type="PROSITE" id="PS51190">
    <property type="entry name" value="FATC"/>
    <property type="match status" value="1"/>
</dbReference>
<dbReference type="Gene3D" id="1.10.1070.11">
    <property type="entry name" value="Phosphatidylinositol 3-/4-kinase, catalytic domain"/>
    <property type="match status" value="1"/>
</dbReference>
<dbReference type="GO" id="GO:0004674">
    <property type="term" value="F:protein serine/threonine kinase activity"/>
    <property type="evidence" value="ECO:0007669"/>
    <property type="project" value="TreeGrafter"/>
</dbReference>
<dbReference type="OrthoDB" id="381190at2759"/>
<keyword evidence="4" id="KW-1185">Reference proteome</keyword>
<evidence type="ECO:0000259" key="1">
    <source>
        <dbReference type="PROSITE" id="PS50290"/>
    </source>
</evidence>
<evidence type="ECO:0000313" key="3">
    <source>
        <dbReference type="EMBL" id="RKO89067.1"/>
    </source>
</evidence>
<dbReference type="SMART" id="SM00146">
    <property type="entry name" value="PI3Kc"/>
    <property type="match status" value="1"/>
</dbReference>
<dbReference type="InterPro" id="IPR003152">
    <property type="entry name" value="FATC_dom"/>
</dbReference>
<dbReference type="InterPro" id="IPR050517">
    <property type="entry name" value="DDR_Repair_Kinase"/>
</dbReference>
<dbReference type="PANTHER" id="PTHR11139">
    <property type="entry name" value="ATAXIA TELANGIECTASIA MUTATED ATM -RELATED"/>
    <property type="match status" value="1"/>
</dbReference>
<protein>
    <submittedName>
        <fullName evidence="3">Kinase-like domain-containing protein</fullName>
    </submittedName>
</protein>
<dbReference type="GO" id="GO:0006302">
    <property type="term" value="P:double-strand break repair"/>
    <property type="evidence" value="ECO:0007669"/>
    <property type="project" value="TreeGrafter"/>
</dbReference>
<reference evidence="4" key="1">
    <citation type="journal article" date="2018" name="Nat. Microbiol.">
        <title>Leveraging single-cell genomics to expand the fungal tree of life.</title>
        <authorList>
            <person name="Ahrendt S.R."/>
            <person name="Quandt C.A."/>
            <person name="Ciobanu D."/>
            <person name="Clum A."/>
            <person name="Salamov A."/>
            <person name="Andreopoulos B."/>
            <person name="Cheng J.F."/>
            <person name="Woyke T."/>
            <person name="Pelin A."/>
            <person name="Henrissat B."/>
            <person name="Reynolds N.K."/>
            <person name="Benny G.L."/>
            <person name="Smith M.E."/>
            <person name="James T.Y."/>
            <person name="Grigoriev I.V."/>
        </authorList>
    </citation>
    <scope>NUCLEOTIDE SEQUENCE [LARGE SCALE GENOMIC DNA]</scope>
</reference>
<organism evidence="3 4">
    <name type="scientific">Blyttiomyces helicus</name>
    <dbReference type="NCBI Taxonomy" id="388810"/>
    <lineage>
        <taxon>Eukaryota</taxon>
        <taxon>Fungi</taxon>
        <taxon>Fungi incertae sedis</taxon>
        <taxon>Chytridiomycota</taxon>
        <taxon>Chytridiomycota incertae sedis</taxon>
        <taxon>Chytridiomycetes</taxon>
        <taxon>Chytridiomycetes incertae sedis</taxon>
        <taxon>Blyttiomyces</taxon>
    </lineage>
</organism>
<dbReference type="InterPro" id="IPR000403">
    <property type="entry name" value="PI3/4_kinase_cat_dom"/>
</dbReference>
<dbReference type="Gene3D" id="3.30.1010.10">
    <property type="entry name" value="Phosphatidylinositol 3-kinase Catalytic Subunit, Chain A, domain 4"/>
    <property type="match status" value="1"/>
</dbReference>
<gene>
    <name evidence="3" type="ORF">BDK51DRAFT_27735</name>
</gene>
<proteinExistence type="predicted"/>
<name>A0A4V1IR74_9FUNG</name>
<dbReference type="PANTHER" id="PTHR11139:SF68">
    <property type="entry name" value="DNA-DEPENDENT PROTEIN KINASE CATALYTIC SUBUNIT"/>
    <property type="match status" value="1"/>
</dbReference>
<dbReference type="GO" id="GO:0000723">
    <property type="term" value="P:telomere maintenance"/>
    <property type="evidence" value="ECO:0007669"/>
    <property type="project" value="TreeGrafter"/>
</dbReference>
<dbReference type="Pfam" id="PF00454">
    <property type="entry name" value="PI3_PI4_kinase"/>
    <property type="match status" value="1"/>
</dbReference>
<feature type="domain" description="PI3K/PI4K catalytic" evidence="1">
    <location>
        <begin position="22"/>
        <end position="325"/>
    </location>
</feature>
<keyword evidence="3" id="KW-0418">Kinase</keyword>
<dbReference type="AlphaFoldDB" id="A0A4V1IR74"/>
<dbReference type="SMART" id="SM01343">
    <property type="entry name" value="FATC"/>
    <property type="match status" value="1"/>
</dbReference>
<dbReference type="InterPro" id="IPR036940">
    <property type="entry name" value="PI3/4_kinase_cat_sf"/>
</dbReference>
<feature type="domain" description="FATC" evidence="2">
    <location>
        <begin position="385"/>
        <end position="417"/>
    </location>
</feature>
<dbReference type="EMBL" id="KZ996306">
    <property type="protein sequence ID" value="RKO89067.1"/>
    <property type="molecule type" value="Genomic_DNA"/>
</dbReference>
<evidence type="ECO:0000259" key="2">
    <source>
        <dbReference type="PROSITE" id="PS51190"/>
    </source>
</evidence>
<evidence type="ECO:0000313" key="4">
    <source>
        <dbReference type="Proteomes" id="UP000269721"/>
    </source>
</evidence>
<dbReference type="SUPFAM" id="SSF56112">
    <property type="entry name" value="Protein kinase-like (PK-like)"/>
    <property type="match status" value="1"/>
</dbReference>
<accession>A0A4V1IR74</accession>
<dbReference type="Proteomes" id="UP000269721">
    <property type="component" value="Unassembled WGS sequence"/>
</dbReference>
<dbReference type="Pfam" id="PF02260">
    <property type="entry name" value="FATC"/>
    <property type="match status" value="1"/>
</dbReference>
<sequence>MPGQYDGLHKPRMLDHVQISSFSPTLLTMGSLRRPKRLTIRGSDGNEYMWLVKSGEDLRLDQRIQMLFSMMNELMDRNPFCSAKKMGVRTFKVVPMSPNLGILEWMSNTKPLQDCIINTAASLEENQVAREKRRRWLREYKDNTDLMLQKATFIDTVQNFNDLLGRKAHLADFFRELSASPEAFLTLRTEFVNSLAATNICSYLLGICGGVGAGGFATENLPIPELVPFRLTRQMTNLMEPMGVRGLLELPMINVLTGMKRLRTCGPGERLRRARGSNSHLLKISAIQNGKDDVLRIMEIFVQEPLLQWQRPVTKQSEITEGEDALAGSSESSVEWYPKAKVDDARNIMERELKRGQGRKAWLARAIQAVKGEGPDSVRARVGETCSNAKEQVECLVDLATDPNILGRAFSGWAPWL</sequence>